<feature type="compositionally biased region" description="Low complexity" evidence="1">
    <location>
        <begin position="291"/>
        <end position="306"/>
    </location>
</feature>
<accession>A0AAV1CVB0</accession>
<evidence type="ECO:0000313" key="4">
    <source>
        <dbReference type="Proteomes" id="UP001161247"/>
    </source>
</evidence>
<protein>
    <submittedName>
        <fullName evidence="3">OLC1v1035056C1</fullName>
    </submittedName>
</protein>
<sequence length="441" mass="48716">MAQLVHGCKPFDELSGLSPKPKTPLSDSLNHFLEHFDGNLPLTLLNMFHQEQEALLEYHRRRKEWIEEHQRQRLHPSVSRVKKRSRWCTSRELKARGQNSTQAFLITREEPEKASEAVKVGEQLKPGSSQDEDEDDQPQKKSAVECPSENVVSALPDDLLLAAGDPQQAVMNGGQNGEVPGSSSTLDRRHDQGTLWNGLRLDFDLPPPVAHDDLPREHLESSPEVKINMPKDETDQSNCRRPSWLLSKIKSLFGSISGEKKTEDVVPSTIQQENGQSSPEMENDDEESQLSNSNSTTSDQASSSTNIIGPEIRQTETNDSSRRSNLMTPSECLFAAAVAICGISGQSMFNLTAPILNDSVSKRCCATALAIGFFGSFWGMFVCRKRNQARFLTKIGATGLLSAVGIVWVMAFAKDLNFNDKVGLIIVVCLVNSVMVAMAPL</sequence>
<evidence type="ECO:0000313" key="3">
    <source>
        <dbReference type="EMBL" id="CAI9098412.1"/>
    </source>
</evidence>
<feature type="compositionally biased region" description="Basic and acidic residues" evidence="1">
    <location>
        <begin position="313"/>
        <end position="322"/>
    </location>
</feature>
<dbReference type="Proteomes" id="UP001161247">
    <property type="component" value="Chromosome 3"/>
</dbReference>
<reference evidence="3" key="1">
    <citation type="submission" date="2023-03" db="EMBL/GenBank/DDBJ databases">
        <authorList>
            <person name="Julca I."/>
        </authorList>
    </citation>
    <scope>NUCLEOTIDE SEQUENCE</scope>
</reference>
<evidence type="ECO:0000256" key="2">
    <source>
        <dbReference type="SAM" id="Phobius"/>
    </source>
</evidence>
<feature type="transmembrane region" description="Helical" evidence="2">
    <location>
        <begin position="422"/>
        <end position="439"/>
    </location>
</feature>
<feature type="region of interest" description="Disordered" evidence="1">
    <location>
        <begin position="168"/>
        <end position="190"/>
    </location>
</feature>
<feature type="compositionally biased region" description="Polar residues" evidence="1">
    <location>
        <begin position="268"/>
        <end position="280"/>
    </location>
</feature>
<feature type="compositionally biased region" description="Basic and acidic residues" evidence="1">
    <location>
        <begin position="210"/>
        <end position="234"/>
    </location>
</feature>
<feature type="region of interest" description="Disordered" evidence="1">
    <location>
        <begin position="107"/>
        <end position="149"/>
    </location>
</feature>
<dbReference type="EMBL" id="OX459120">
    <property type="protein sequence ID" value="CAI9098412.1"/>
    <property type="molecule type" value="Genomic_DNA"/>
</dbReference>
<dbReference type="AlphaFoldDB" id="A0AAV1CVB0"/>
<feature type="region of interest" description="Disordered" evidence="1">
    <location>
        <begin position="260"/>
        <end position="325"/>
    </location>
</feature>
<organism evidence="3 4">
    <name type="scientific">Oldenlandia corymbosa var. corymbosa</name>
    <dbReference type="NCBI Taxonomy" id="529605"/>
    <lineage>
        <taxon>Eukaryota</taxon>
        <taxon>Viridiplantae</taxon>
        <taxon>Streptophyta</taxon>
        <taxon>Embryophyta</taxon>
        <taxon>Tracheophyta</taxon>
        <taxon>Spermatophyta</taxon>
        <taxon>Magnoliopsida</taxon>
        <taxon>eudicotyledons</taxon>
        <taxon>Gunneridae</taxon>
        <taxon>Pentapetalae</taxon>
        <taxon>asterids</taxon>
        <taxon>lamiids</taxon>
        <taxon>Gentianales</taxon>
        <taxon>Rubiaceae</taxon>
        <taxon>Rubioideae</taxon>
        <taxon>Spermacoceae</taxon>
        <taxon>Hedyotis-Oldenlandia complex</taxon>
        <taxon>Oldenlandia</taxon>
    </lineage>
</organism>
<feature type="compositionally biased region" description="Basic and acidic residues" evidence="1">
    <location>
        <begin position="107"/>
        <end position="116"/>
    </location>
</feature>
<feature type="transmembrane region" description="Helical" evidence="2">
    <location>
        <begin position="366"/>
        <end position="384"/>
    </location>
</feature>
<keyword evidence="4" id="KW-1185">Reference proteome</keyword>
<evidence type="ECO:0000256" key="1">
    <source>
        <dbReference type="SAM" id="MobiDB-lite"/>
    </source>
</evidence>
<feature type="transmembrane region" description="Helical" evidence="2">
    <location>
        <begin position="391"/>
        <end position="410"/>
    </location>
</feature>
<proteinExistence type="predicted"/>
<keyword evidence="2" id="KW-0472">Membrane</keyword>
<name>A0AAV1CVB0_OLDCO</name>
<keyword evidence="2" id="KW-0812">Transmembrane</keyword>
<feature type="region of interest" description="Disordered" evidence="1">
    <location>
        <begin position="207"/>
        <end position="240"/>
    </location>
</feature>
<gene>
    <name evidence="3" type="ORF">OLC1_LOCUS8627</name>
</gene>
<keyword evidence="2" id="KW-1133">Transmembrane helix</keyword>